<organism evidence="2 3">
    <name type="scientific">Pleurodeles waltl</name>
    <name type="common">Iberian ribbed newt</name>
    <dbReference type="NCBI Taxonomy" id="8319"/>
    <lineage>
        <taxon>Eukaryota</taxon>
        <taxon>Metazoa</taxon>
        <taxon>Chordata</taxon>
        <taxon>Craniata</taxon>
        <taxon>Vertebrata</taxon>
        <taxon>Euteleostomi</taxon>
        <taxon>Amphibia</taxon>
        <taxon>Batrachia</taxon>
        <taxon>Caudata</taxon>
        <taxon>Salamandroidea</taxon>
        <taxon>Salamandridae</taxon>
        <taxon>Pleurodelinae</taxon>
        <taxon>Pleurodeles</taxon>
    </lineage>
</organism>
<gene>
    <name evidence="2" type="ORF">NDU88_005424</name>
</gene>
<dbReference type="EMBL" id="JANPWB010000014">
    <property type="protein sequence ID" value="KAJ1100338.1"/>
    <property type="molecule type" value="Genomic_DNA"/>
</dbReference>
<reference evidence="2" key="1">
    <citation type="journal article" date="2022" name="bioRxiv">
        <title>Sequencing and chromosome-scale assembly of the giantPleurodeles waltlgenome.</title>
        <authorList>
            <person name="Brown T."/>
            <person name="Elewa A."/>
            <person name="Iarovenko S."/>
            <person name="Subramanian E."/>
            <person name="Araus A.J."/>
            <person name="Petzold A."/>
            <person name="Susuki M."/>
            <person name="Suzuki K.-i.T."/>
            <person name="Hayashi T."/>
            <person name="Toyoda A."/>
            <person name="Oliveira C."/>
            <person name="Osipova E."/>
            <person name="Leigh N.D."/>
            <person name="Simon A."/>
            <person name="Yun M.H."/>
        </authorList>
    </citation>
    <scope>NUCLEOTIDE SEQUENCE</scope>
    <source>
        <strain evidence="2">20211129_DDA</strain>
        <tissue evidence="2">Liver</tissue>
    </source>
</reference>
<evidence type="ECO:0000313" key="2">
    <source>
        <dbReference type="EMBL" id="KAJ1100338.1"/>
    </source>
</evidence>
<evidence type="ECO:0000313" key="3">
    <source>
        <dbReference type="Proteomes" id="UP001066276"/>
    </source>
</evidence>
<name>A0AAV7MEK1_PLEWA</name>
<sequence>MIKAVALPVNAPPLTSRHTTSFGSPEPLSALSLHESIRPGDRCNQCGSPAAKWALQGSLQLHTVSYRTGLVRQYQTPKGNDSPPLTLWPVTNPPPLTSVQPAFHQIYVPGSARLLVRPGRHCTAARAAQPSVALVPSSHRLPPGHWAPVPGL</sequence>
<feature type="region of interest" description="Disordered" evidence="1">
    <location>
        <begin position="1"/>
        <end position="27"/>
    </location>
</feature>
<comment type="caution">
    <text evidence="2">The sequence shown here is derived from an EMBL/GenBank/DDBJ whole genome shotgun (WGS) entry which is preliminary data.</text>
</comment>
<proteinExistence type="predicted"/>
<dbReference type="AlphaFoldDB" id="A0AAV7MEK1"/>
<keyword evidence="3" id="KW-1185">Reference proteome</keyword>
<accession>A0AAV7MEK1</accession>
<protein>
    <submittedName>
        <fullName evidence="2">Uncharacterized protein</fullName>
    </submittedName>
</protein>
<dbReference type="Proteomes" id="UP001066276">
    <property type="component" value="Chromosome 10"/>
</dbReference>
<evidence type="ECO:0000256" key="1">
    <source>
        <dbReference type="SAM" id="MobiDB-lite"/>
    </source>
</evidence>